<evidence type="ECO:0000313" key="3">
    <source>
        <dbReference type="EMBL" id="BBD72784.1"/>
    </source>
</evidence>
<reference evidence="4" key="1">
    <citation type="journal article" date="2014" name="Int. J. Syst. Evol. Microbiol.">
        <title>Complete genome sequence of Corynebacterium casei LMG S-19264T (=DSM 44701T), isolated from a smear-ripened cheese.</title>
        <authorList>
            <consortium name="US DOE Joint Genome Institute (JGI-PGF)"/>
            <person name="Walter F."/>
            <person name="Albersmeier A."/>
            <person name="Kalinowski J."/>
            <person name="Ruckert C."/>
        </authorList>
    </citation>
    <scope>NUCLEOTIDE SEQUENCE</scope>
    <source>
        <strain evidence="4">JCM 31740</strain>
    </source>
</reference>
<gene>
    <name evidence="4" type="ORF">GCM10007116_16450</name>
    <name evidence="3" type="ORF">HS1genome_1173</name>
</gene>
<keyword evidence="5" id="KW-1185">Reference proteome</keyword>
<dbReference type="EMBL" id="AP018553">
    <property type="protein sequence ID" value="BBD72784.1"/>
    <property type="molecule type" value="Genomic_DNA"/>
</dbReference>
<organism evidence="3 5">
    <name type="scientific">Sulfodiicoccus acidiphilus</name>
    <dbReference type="NCBI Taxonomy" id="1670455"/>
    <lineage>
        <taxon>Archaea</taxon>
        <taxon>Thermoproteota</taxon>
        <taxon>Thermoprotei</taxon>
        <taxon>Sulfolobales</taxon>
        <taxon>Sulfolobaceae</taxon>
        <taxon>Sulfodiicoccus</taxon>
    </lineage>
</organism>
<evidence type="ECO:0000313" key="4">
    <source>
        <dbReference type="EMBL" id="GGT99775.1"/>
    </source>
</evidence>
<reference evidence="5" key="2">
    <citation type="submission" date="2018-04" db="EMBL/GenBank/DDBJ databases">
        <title>Complete genome sequence of Sulfodiicoccus acidiphilus strain HS-1.</title>
        <authorList>
            <person name="Sakai H.D."/>
            <person name="Kurosawa N."/>
        </authorList>
    </citation>
    <scope>NUCLEOTIDE SEQUENCE [LARGE SCALE GENOMIC DNA]</scope>
    <source>
        <strain evidence="5">HS-1</strain>
    </source>
</reference>
<dbReference type="Gene3D" id="2.30.130.10">
    <property type="entry name" value="PUA domain"/>
    <property type="match status" value="1"/>
</dbReference>
<dbReference type="Pfam" id="PF01472">
    <property type="entry name" value="PUA"/>
    <property type="match status" value="1"/>
</dbReference>
<dbReference type="InterPro" id="IPR036974">
    <property type="entry name" value="PUA_sf"/>
</dbReference>
<reference evidence="4" key="4">
    <citation type="submission" date="2020-09" db="EMBL/GenBank/DDBJ databases">
        <authorList>
            <person name="Sun Q."/>
            <person name="Ohkuma M."/>
        </authorList>
    </citation>
    <scope>NUCLEOTIDE SEQUENCE</scope>
    <source>
        <strain evidence="4">JCM 31740</strain>
    </source>
</reference>
<evidence type="ECO:0000259" key="1">
    <source>
        <dbReference type="Pfam" id="PF01472"/>
    </source>
</evidence>
<dbReference type="EMBL" id="BMQS01000015">
    <property type="protein sequence ID" value="GGT99775.1"/>
    <property type="molecule type" value="Genomic_DNA"/>
</dbReference>
<evidence type="ECO:0000259" key="2">
    <source>
        <dbReference type="Pfam" id="PF09183"/>
    </source>
</evidence>
<dbReference type="InterPro" id="IPR004521">
    <property type="entry name" value="Uncharacterised_CHP00451"/>
</dbReference>
<dbReference type="GO" id="GO:0003723">
    <property type="term" value="F:RNA binding"/>
    <property type="evidence" value="ECO:0007669"/>
    <property type="project" value="InterPro"/>
</dbReference>
<dbReference type="PROSITE" id="PS50890">
    <property type="entry name" value="PUA"/>
    <property type="match status" value="1"/>
</dbReference>
<dbReference type="SUPFAM" id="SSF88802">
    <property type="entry name" value="Pre-PUA domain"/>
    <property type="match status" value="1"/>
</dbReference>
<feature type="domain" description="DUF1947" evidence="2">
    <location>
        <begin position="3"/>
        <end position="63"/>
    </location>
</feature>
<evidence type="ECO:0000313" key="5">
    <source>
        <dbReference type="Proteomes" id="UP000276741"/>
    </source>
</evidence>
<dbReference type="AlphaFoldDB" id="A0A348B3N2"/>
<protein>
    <submittedName>
        <fullName evidence="3">RNA-binding protein</fullName>
    </submittedName>
</protein>
<dbReference type="InterPro" id="IPR002478">
    <property type="entry name" value="PUA"/>
</dbReference>
<dbReference type="Gene3D" id="3.10.450.120">
    <property type="entry name" value="Pre-PUA domain, domain 1"/>
    <property type="match status" value="1"/>
</dbReference>
<dbReference type="NCBIfam" id="TIGR00451">
    <property type="entry name" value="unchar_dom_2"/>
    <property type="match status" value="1"/>
</dbReference>
<sequence length="157" mass="17280">MRRYVLSEKEREELESRLFEKYGFQGVIKAEIVKGKRTTFYIVNEILAFVGEELVPTICAVNKLGVRLPKVLVDDGAVMALSKGADLFVPGIRGTEGELRVGGLVVATTLKGIPVAILKVKTILGQEVTKGKFGENIHHVGDELWEACSKSKLPKEK</sequence>
<name>A0A348B3N2_9CREN</name>
<dbReference type="Proteomes" id="UP000276741">
    <property type="component" value="Chromosome"/>
</dbReference>
<dbReference type="Proteomes" id="UP000616143">
    <property type="component" value="Unassembled WGS sequence"/>
</dbReference>
<dbReference type="Pfam" id="PF09183">
    <property type="entry name" value="DUF1947"/>
    <property type="match status" value="1"/>
</dbReference>
<dbReference type="InterPro" id="IPR015947">
    <property type="entry name" value="PUA-like_sf"/>
</dbReference>
<dbReference type="KEGG" id="sacd:HS1genome_1173"/>
<accession>A0A348B3N2</accession>
<proteinExistence type="predicted"/>
<dbReference type="SUPFAM" id="SSF88697">
    <property type="entry name" value="PUA domain-like"/>
    <property type="match status" value="1"/>
</dbReference>
<feature type="domain" description="PUA" evidence="1">
    <location>
        <begin position="69"/>
        <end position="117"/>
    </location>
</feature>
<reference evidence="3" key="3">
    <citation type="journal article" date="2019" name="BMC Res. Notes">
        <title>Complete genome sequence of the Sulfodiicoccus acidiphilus strain HS-1T, the first crenarchaeon that lacks polB3, isolated from an acidic hot spring in Ohwaku-dani, Hakone, Japan.</title>
        <authorList>
            <person name="Sakai H.D."/>
            <person name="Kurosawa N."/>
        </authorList>
    </citation>
    <scope>NUCLEOTIDE SEQUENCE</scope>
    <source>
        <strain evidence="3">HS-1</strain>
    </source>
</reference>
<dbReference type="InterPro" id="IPR015266">
    <property type="entry name" value="DUF1947"/>
</dbReference>